<comment type="caution">
    <text evidence="6">The sequence shown here is derived from an EMBL/GenBank/DDBJ whole genome shotgun (WGS) entry which is preliminary data.</text>
</comment>
<dbReference type="RefSeq" id="WP_189143541.1">
    <property type="nucleotide sequence ID" value="NZ_BMNK01000018.1"/>
</dbReference>
<dbReference type="PANTHER" id="PTHR30006:SF3">
    <property type="entry name" value="THIAMINE-BINDING PERIPLASMIC PROTEIN"/>
    <property type="match status" value="1"/>
</dbReference>
<keyword evidence="7" id="KW-1185">Reference proteome</keyword>
<evidence type="ECO:0000256" key="5">
    <source>
        <dbReference type="SAM" id="SignalP"/>
    </source>
</evidence>
<keyword evidence="3 5" id="KW-0732">Signal</keyword>
<feature type="chain" id="PRO_5039444683" evidence="5">
    <location>
        <begin position="22"/>
        <end position="356"/>
    </location>
</feature>
<comment type="subcellular location">
    <subcellularLocation>
        <location evidence="1">Periplasm</location>
    </subcellularLocation>
</comment>
<evidence type="ECO:0000313" key="7">
    <source>
        <dbReference type="Proteomes" id="UP000660745"/>
    </source>
</evidence>
<dbReference type="GO" id="GO:0015888">
    <property type="term" value="P:thiamine transport"/>
    <property type="evidence" value="ECO:0007669"/>
    <property type="project" value="TreeGrafter"/>
</dbReference>
<dbReference type="GO" id="GO:0030976">
    <property type="term" value="F:thiamine pyrophosphate binding"/>
    <property type="evidence" value="ECO:0007669"/>
    <property type="project" value="TreeGrafter"/>
</dbReference>
<dbReference type="EMBL" id="BMNK01000018">
    <property type="protein sequence ID" value="GGP15487.1"/>
    <property type="molecule type" value="Genomic_DNA"/>
</dbReference>
<organism evidence="6 7">
    <name type="scientific">Nonomuraea glycinis</name>
    <dbReference type="NCBI Taxonomy" id="2047744"/>
    <lineage>
        <taxon>Bacteria</taxon>
        <taxon>Bacillati</taxon>
        <taxon>Actinomycetota</taxon>
        <taxon>Actinomycetes</taxon>
        <taxon>Streptosporangiales</taxon>
        <taxon>Streptosporangiaceae</taxon>
        <taxon>Nonomuraea</taxon>
    </lineage>
</organism>
<evidence type="ECO:0000313" key="6">
    <source>
        <dbReference type="EMBL" id="GGP15487.1"/>
    </source>
</evidence>
<evidence type="ECO:0000256" key="1">
    <source>
        <dbReference type="ARBA" id="ARBA00004418"/>
    </source>
</evidence>
<keyword evidence="4" id="KW-0574">Periplasm</keyword>
<dbReference type="InterPro" id="IPR006059">
    <property type="entry name" value="SBP"/>
</dbReference>
<keyword evidence="2" id="KW-0813">Transport</keyword>
<dbReference type="PROSITE" id="PS51257">
    <property type="entry name" value="PROKAR_LIPOPROTEIN"/>
    <property type="match status" value="1"/>
</dbReference>
<dbReference type="Gene3D" id="3.40.190.10">
    <property type="entry name" value="Periplasmic binding protein-like II"/>
    <property type="match status" value="2"/>
</dbReference>
<dbReference type="PANTHER" id="PTHR30006">
    <property type="entry name" value="THIAMINE-BINDING PERIPLASMIC PROTEIN-RELATED"/>
    <property type="match status" value="1"/>
</dbReference>
<gene>
    <name evidence="6" type="ORF">GCM10012278_75550</name>
</gene>
<dbReference type="AlphaFoldDB" id="A0A918ADD6"/>
<accession>A0A918ADD6</accession>
<dbReference type="Pfam" id="PF13416">
    <property type="entry name" value="SBP_bac_8"/>
    <property type="match status" value="1"/>
</dbReference>
<dbReference type="GO" id="GO:0030288">
    <property type="term" value="C:outer membrane-bounded periplasmic space"/>
    <property type="evidence" value="ECO:0007669"/>
    <property type="project" value="TreeGrafter"/>
</dbReference>
<evidence type="ECO:0000256" key="2">
    <source>
        <dbReference type="ARBA" id="ARBA00022448"/>
    </source>
</evidence>
<evidence type="ECO:0000256" key="3">
    <source>
        <dbReference type="ARBA" id="ARBA00022729"/>
    </source>
</evidence>
<sequence>MARSRTVLAGAGLTAAALLLAACGAGGDAGSDAAGGAVRLTYVSYGGSGQDAQIKAFQEPYAAAHPDVTFVNSSPADIAQVKAQVTSGVVQWDVVSVAPAAATQHCGTLFEKLSFPDLKADDFVAKAIGECYVGNFGNASPFAYNADKYPDPAKAPQTIEDFFDTAKFPGKRGVITNLQNGILEYPLLADGVAPDKLYPLDVDRALKKWDTVRKDTIFAPNVGALQQAASSGQVDMFLLSDSRLIALLNEKKNIKIVWDTTVVSVNALAVPLGTKNKETAQDFLQSLVQPEPVAKITEMLGTVPVNLKAKPNLTDNGKLVEAYGPVNTGETVVQDVDWYAQNWDAVTTKLTNWLVG</sequence>
<feature type="signal peptide" evidence="5">
    <location>
        <begin position="1"/>
        <end position="21"/>
    </location>
</feature>
<dbReference type="SUPFAM" id="SSF53850">
    <property type="entry name" value="Periplasmic binding protein-like II"/>
    <property type="match status" value="1"/>
</dbReference>
<name>A0A918ADD6_9ACTN</name>
<dbReference type="Proteomes" id="UP000660745">
    <property type="component" value="Unassembled WGS sequence"/>
</dbReference>
<reference evidence="6" key="2">
    <citation type="submission" date="2020-09" db="EMBL/GenBank/DDBJ databases">
        <authorList>
            <person name="Sun Q."/>
            <person name="Zhou Y."/>
        </authorList>
    </citation>
    <scope>NUCLEOTIDE SEQUENCE</scope>
    <source>
        <strain evidence="6">CGMCC 4.7430</strain>
    </source>
</reference>
<evidence type="ECO:0000256" key="4">
    <source>
        <dbReference type="ARBA" id="ARBA00022764"/>
    </source>
</evidence>
<protein>
    <submittedName>
        <fullName evidence="6">ABC transporter substrate-binding protein</fullName>
    </submittedName>
</protein>
<reference evidence="6" key="1">
    <citation type="journal article" date="2014" name="Int. J. Syst. Evol. Microbiol.">
        <title>Complete genome sequence of Corynebacterium casei LMG S-19264T (=DSM 44701T), isolated from a smear-ripened cheese.</title>
        <authorList>
            <consortium name="US DOE Joint Genome Institute (JGI-PGF)"/>
            <person name="Walter F."/>
            <person name="Albersmeier A."/>
            <person name="Kalinowski J."/>
            <person name="Ruckert C."/>
        </authorList>
    </citation>
    <scope>NUCLEOTIDE SEQUENCE</scope>
    <source>
        <strain evidence="6">CGMCC 4.7430</strain>
    </source>
</reference>
<dbReference type="GO" id="GO:0030975">
    <property type="term" value="F:thiamine binding"/>
    <property type="evidence" value="ECO:0007669"/>
    <property type="project" value="TreeGrafter"/>
</dbReference>
<proteinExistence type="predicted"/>